<name>A0A834THA9_9FABA</name>
<evidence type="ECO:0000313" key="2">
    <source>
        <dbReference type="Proteomes" id="UP000634136"/>
    </source>
</evidence>
<keyword evidence="2" id="KW-1185">Reference proteome</keyword>
<dbReference type="EMBL" id="JAAIUW010000009">
    <property type="protein sequence ID" value="KAF7817379.1"/>
    <property type="molecule type" value="Genomic_DNA"/>
</dbReference>
<accession>A0A834THA9</accession>
<comment type="caution">
    <text evidence="1">The sequence shown here is derived from an EMBL/GenBank/DDBJ whole genome shotgun (WGS) entry which is preliminary data.</text>
</comment>
<dbReference type="AlphaFoldDB" id="A0A834THA9"/>
<gene>
    <name evidence="1" type="ORF">G2W53_031348</name>
</gene>
<organism evidence="1 2">
    <name type="scientific">Senna tora</name>
    <dbReference type="NCBI Taxonomy" id="362788"/>
    <lineage>
        <taxon>Eukaryota</taxon>
        <taxon>Viridiplantae</taxon>
        <taxon>Streptophyta</taxon>
        <taxon>Embryophyta</taxon>
        <taxon>Tracheophyta</taxon>
        <taxon>Spermatophyta</taxon>
        <taxon>Magnoliopsida</taxon>
        <taxon>eudicotyledons</taxon>
        <taxon>Gunneridae</taxon>
        <taxon>Pentapetalae</taxon>
        <taxon>rosids</taxon>
        <taxon>fabids</taxon>
        <taxon>Fabales</taxon>
        <taxon>Fabaceae</taxon>
        <taxon>Caesalpinioideae</taxon>
        <taxon>Cassia clade</taxon>
        <taxon>Senna</taxon>
    </lineage>
</organism>
<evidence type="ECO:0000313" key="1">
    <source>
        <dbReference type="EMBL" id="KAF7817379.1"/>
    </source>
</evidence>
<reference evidence="1" key="1">
    <citation type="submission" date="2020-09" db="EMBL/GenBank/DDBJ databases">
        <title>Genome-Enabled Discovery of Anthraquinone Biosynthesis in Senna tora.</title>
        <authorList>
            <person name="Kang S.-H."/>
            <person name="Pandey R.P."/>
            <person name="Lee C.-M."/>
            <person name="Sim J.-S."/>
            <person name="Jeong J.-T."/>
            <person name="Choi B.-S."/>
            <person name="Jung M."/>
            <person name="Ginzburg D."/>
            <person name="Zhao K."/>
            <person name="Won S.Y."/>
            <person name="Oh T.-J."/>
            <person name="Yu Y."/>
            <person name="Kim N.-H."/>
            <person name="Lee O.R."/>
            <person name="Lee T.-H."/>
            <person name="Bashyal P."/>
            <person name="Kim T.-S."/>
            <person name="Lee W.-H."/>
            <person name="Kawkins C."/>
            <person name="Kim C.-K."/>
            <person name="Kim J.S."/>
            <person name="Ahn B.O."/>
            <person name="Rhee S.Y."/>
            <person name="Sohng J.K."/>
        </authorList>
    </citation>
    <scope>NUCLEOTIDE SEQUENCE</scope>
    <source>
        <tissue evidence="1">Leaf</tissue>
    </source>
</reference>
<dbReference type="Proteomes" id="UP000634136">
    <property type="component" value="Unassembled WGS sequence"/>
</dbReference>
<proteinExistence type="predicted"/>
<protein>
    <submittedName>
        <fullName evidence="1">T-complex protein 11-like protein 1</fullName>
    </submittedName>
</protein>
<sequence>MTSSQGEDIGQRLEAKHLQAAEQKRLCIMAKAQMGLSKLDDYYDVIFHHLRLQS</sequence>